<keyword evidence="4" id="KW-1185">Reference proteome</keyword>
<keyword evidence="2" id="KW-0732">Signal</keyword>
<feature type="chain" id="PRO_5023803764" evidence="2">
    <location>
        <begin position="18"/>
        <end position="126"/>
    </location>
</feature>
<accession>A0A5J9VJM6</accession>
<reference evidence="3 4" key="1">
    <citation type="journal article" date="2019" name="Sci. Rep.">
        <title>A high-quality genome of Eragrostis curvula grass provides insights into Poaceae evolution and supports new strategies to enhance forage quality.</title>
        <authorList>
            <person name="Carballo J."/>
            <person name="Santos B.A.C.M."/>
            <person name="Zappacosta D."/>
            <person name="Garbus I."/>
            <person name="Selva J.P."/>
            <person name="Gallo C.A."/>
            <person name="Diaz A."/>
            <person name="Albertini E."/>
            <person name="Caccamo M."/>
            <person name="Echenique V."/>
        </authorList>
    </citation>
    <scope>NUCLEOTIDE SEQUENCE [LARGE SCALE GENOMIC DNA]</scope>
    <source>
        <strain evidence="4">cv. Victoria</strain>
        <tissue evidence="3">Leaf</tissue>
    </source>
</reference>
<feature type="region of interest" description="Disordered" evidence="1">
    <location>
        <begin position="44"/>
        <end position="81"/>
    </location>
</feature>
<feature type="non-terminal residue" evidence="3">
    <location>
        <position position="126"/>
    </location>
</feature>
<dbReference type="AlphaFoldDB" id="A0A5J9VJM6"/>
<evidence type="ECO:0000256" key="1">
    <source>
        <dbReference type="SAM" id="MobiDB-lite"/>
    </source>
</evidence>
<evidence type="ECO:0000313" key="3">
    <source>
        <dbReference type="EMBL" id="TVU35735.1"/>
    </source>
</evidence>
<organism evidence="3 4">
    <name type="scientific">Eragrostis curvula</name>
    <name type="common">weeping love grass</name>
    <dbReference type="NCBI Taxonomy" id="38414"/>
    <lineage>
        <taxon>Eukaryota</taxon>
        <taxon>Viridiplantae</taxon>
        <taxon>Streptophyta</taxon>
        <taxon>Embryophyta</taxon>
        <taxon>Tracheophyta</taxon>
        <taxon>Spermatophyta</taxon>
        <taxon>Magnoliopsida</taxon>
        <taxon>Liliopsida</taxon>
        <taxon>Poales</taxon>
        <taxon>Poaceae</taxon>
        <taxon>PACMAD clade</taxon>
        <taxon>Chloridoideae</taxon>
        <taxon>Eragrostideae</taxon>
        <taxon>Eragrostidinae</taxon>
        <taxon>Eragrostis</taxon>
    </lineage>
</organism>
<dbReference type="Gramene" id="TVU35735">
    <property type="protein sequence ID" value="TVU35735"/>
    <property type="gene ID" value="EJB05_17638"/>
</dbReference>
<comment type="caution">
    <text evidence="3">The sequence shown here is derived from an EMBL/GenBank/DDBJ whole genome shotgun (WGS) entry which is preliminary data.</text>
</comment>
<protein>
    <submittedName>
        <fullName evidence="3">Uncharacterized protein</fullName>
    </submittedName>
</protein>
<proteinExistence type="predicted"/>
<dbReference type="EMBL" id="RWGY01000009">
    <property type="protein sequence ID" value="TVU35735.1"/>
    <property type="molecule type" value="Genomic_DNA"/>
</dbReference>
<name>A0A5J9VJM6_9POAL</name>
<feature type="compositionally biased region" description="Low complexity" evidence="1">
    <location>
        <begin position="45"/>
        <end position="58"/>
    </location>
</feature>
<feature type="signal peptide" evidence="2">
    <location>
        <begin position="1"/>
        <end position="17"/>
    </location>
</feature>
<evidence type="ECO:0000313" key="4">
    <source>
        <dbReference type="Proteomes" id="UP000324897"/>
    </source>
</evidence>
<evidence type="ECO:0000256" key="2">
    <source>
        <dbReference type="SAM" id="SignalP"/>
    </source>
</evidence>
<sequence length="126" mass="12928">MVSVLALALALAGKVAGAEPGATAQRAVPKLADAALLPADRDGARAPAAVDGAAVDGTGPDGDPKPAPIPDGHGDGWRFAPMGTGPGKDFYPMHMSERVWIYFARPEPAPLPSLLSGSILKHFYCN</sequence>
<dbReference type="Proteomes" id="UP000324897">
    <property type="component" value="Unassembled WGS sequence"/>
</dbReference>
<feature type="non-terminal residue" evidence="3">
    <location>
        <position position="1"/>
    </location>
</feature>
<gene>
    <name evidence="3" type="ORF">EJB05_17638</name>
</gene>